<dbReference type="InterPro" id="IPR013024">
    <property type="entry name" value="GGCT-like"/>
</dbReference>
<dbReference type="CDD" id="cd06661">
    <property type="entry name" value="GGCT_like"/>
    <property type="match status" value="1"/>
</dbReference>
<dbReference type="SUPFAM" id="SSF110857">
    <property type="entry name" value="Gamma-glutamyl cyclotransferase-like"/>
    <property type="match status" value="1"/>
</dbReference>
<organism evidence="6 7">
    <name type="scientific">Immersiella caudata</name>
    <dbReference type="NCBI Taxonomy" id="314043"/>
    <lineage>
        <taxon>Eukaryota</taxon>
        <taxon>Fungi</taxon>
        <taxon>Dikarya</taxon>
        <taxon>Ascomycota</taxon>
        <taxon>Pezizomycotina</taxon>
        <taxon>Sordariomycetes</taxon>
        <taxon>Sordariomycetidae</taxon>
        <taxon>Sordariales</taxon>
        <taxon>Lasiosphaeriaceae</taxon>
        <taxon>Immersiella</taxon>
    </lineage>
</organism>
<feature type="chain" id="PRO_5041316089" description="Putative gamma-glutamylcyclotransferase" evidence="4">
    <location>
        <begin position="29"/>
        <end position="161"/>
    </location>
</feature>
<comment type="caution">
    <text evidence="6">The sequence shown here is derived from an EMBL/GenBank/DDBJ whole genome shotgun (WGS) entry which is preliminary data.</text>
</comment>
<evidence type="ECO:0000259" key="5">
    <source>
        <dbReference type="Pfam" id="PF06094"/>
    </source>
</evidence>
<dbReference type="Gene3D" id="3.10.490.10">
    <property type="entry name" value="Gamma-glutamyl cyclotransferase-like"/>
    <property type="match status" value="1"/>
</dbReference>
<sequence length="161" mass="18141">MSTTPKPLFVYGTLRALPLLAWALTGEAAQVDVIKGMLRKATVSGYKRCVLHGCDYPAAIKDENSSIDGYVLLLETTSQRRKLDDFEGEVYKVTPVTASIKHSEDDNDKEEDTIEVDMYVWDGDMTKVSTEPWELERFLADRLDDWLDLFNGIELVGSSED</sequence>
<dbReference type="InterPro" id="IPR009288">
    <property type="entry name" value="AIG2-like_dom"/>
</dbReference>
<keyword evidence="2" id="KW-0808">Transferase</keyword>
<evidence type="ECO:0000256" key="1">
    <source>
        <dbReference type="ARBA" id="ARBA00008861"/>
    </source>
</evidence>
<dbReference type="AlphaFoldDB" id="A0AA39X4Z2"/>
<comment type="similarity">
    <text evidence="1">Belongs to the gamma-glutamylcyclotransferase family.</text>
</comment>
<gene>
    <name evidence="6" type="ORF">B0T14DRAFT_423802</name>
</gene>
<keyword evidence="7" id="KW-1185">Reference proteome</keyword>
<protein>
    <recommendedName>
        <fullName evidence="3">Putative gamma-glutamylcyclotransferase</fullName>
    </recommendedName>
</protein>
<evidence type="ECO:0000313" key="6">
    <source>
        <dbReference type="EMBL" id="KAK0627404.1"/>
    </source>
</evidence>
<proteinExistence type="inferred from homology"/>
<dbReference type="InterPro" id="IPR036568">
    <property type="entry name" value="GGCT-like_sf"/>
</dbReference>
<dbReference type="GO" id="GO:0016740">
    <property type="term" value="F:transferase activity"/>
    <property type="evidence" value="ECO:0007669"/>
    <property type="project" value="UniProtKB-KW"/>
</dbReference>
<dbReference type="EMBL" id="JAULSU010000002">
    <property type="protein sequence ID" value="KAK0627404.1"/>
    <property type="molecule type" value="Genomic_DNA"/>
</dbReference>
<dbReference type="PANTHER" id="PTHR31544:SF2">
    <property type="entry name" value="AIG2-LIKE PROTEIN D"/>
    <property type="match status" value="1"/>
</dbReference>
<accession>A0AA39X4Z2</accession>
<name>A0AA39X4Z2_9PEZI</name>
<dbReference type="Pfam" id="PF06094">
    <property type="entry name" value="GGACT"/>
    <property type="match status" value="1"/>
</dbReference>
<feature type="domain" description="Gamma-glutamylcyclotransferase AIG2-like" evidence="5">
    <location>
        <begin position="8"/>
        <end position="133"/>
    </location>
</feature>
<dbReference type="Proteomes" id="UP001175000">
    <property type="component" value="Unassembled WGS sequence"/>
</dbReference>
<keyword evidence="4" id="KW-0732">Signal</keyword>
<dbReference type="InterPro" id="IPR045038">
    <property type="entry name" value="AIG2-like"/>
</dbReference>
<feature type="signal peptide" evidence="4">
    <location>
        <begin position="1"/>
        <end position="28"/>
    </location>
</feature>
<evidence type="ECO:0000256" key="3">
    <source>
        <dbReference type="ARBA" id="ARBA00030602"/>
    </source>
</evidence>
<evidence type="ECO:0000256" key="4">
    <source>
        <dbReference type="SAM" id="SignalP"/>
    </source>
</evidence>
<dbReference type="PANTHER" id="PTHR31544">
    <property type="entry name" value="AIG2-LIKE PROTEIN D"/>
    <property type="match status" value="1"/>
</dbReference>
<evidence type="ECO:0000313" key="7">
    <source>
        <dbReference type="Proteomes" id="UP001175000"/>
    </source>
</evidence>
<evidence type="ECO:0000256" key="2">
    <source>
        <dbReference type="ARBA" id="ARBA00022679"/>
    </source>
</evidence>
<reference evidence="6" key="1">
    <citation type="submission" date="2023-06" db="EMBL/GenBank/DDBJ databases">
        <title>Genome-scale phylogeny and comparative genomics of the fungal order Sordariales.</title>
        <authorList>
            <consortium name="Lawrence Berkeley National Laboratory"/>
            <person name="Hensen N."/>
            <person name="Bonometti L."/>
            <person name="Westerberg I."/>
            <person name="Brannstrom I.O."/>
            <person name="Guillou S."/>
            <person name="Cros-Aarteil S."/>
            <person name="Calhoun S."/>
            <person name="Haridas S."/>
            <person name="Kuo A."/>
            <person name="Mondo S."/>
            <person name="Pangilinan J."/>
            <person name="Riley R."/>
            <person name="Labutti K."/>
            <person name="Andreopoulos B."/>
            <person name="Lipzen A."/>
            <person name="Chen C."/>
            <person name="Yanf M."/>
            <person name="Daum C."/>
            <person name="Ng V."/>
            <person name="Clum A."/>
            <person name="Steindorff A."/>
            <person name="Ohm R."/>
            <person name="Martin F."/>
            <person name="Silar P."/>
            <person name="Natvig D."/>
            <person name="Lalanne C."/>
            <person name="Gautier V."/>
            <person name="Ament-Velasquez S.L."/>
            <person name="Kruys A."/>
            <person name="Hutchinson M.I."/>
            <person name="Powell A.J."/>
            <person name="Barry K."/>
            <person name="Miller A.N."/>
            <person name="Grigoriev I.V."/>
            <person name="Debuchy R."/>
            <person name="Gladieux P."/>
            <person name="Thoren M.H."/>
            <person name="Johannesson H."/>
        </authorList>
    </citation>
    <scope>NUCLEOTIDE SEQUENCE</scope>
    <source>
        <strain evidence="6">CBS 606.72</strain>
    </source>
</reference>